<keyword evidence="3" id="KW-1185">Reference proteome</keyword>
<proteinExistence type="predicted"/>
<gene>
    <name evidence="2" type="ORF">EF384_06470</name>
</gene>
<keyword evidence="1" id="KW-0472">Membrane</keyword>
<feature type="transmembrane region" description="Helical" evidence="1">
    <location>
        <begin position="122"/>
        <end position="139"/>
    </location>
</feature>
<dbReference type="InterPro" id="IPR007163">
    <property type="entry name" value="VCA0040-like"/>
</dbReference>
<reference evidence="2 3" key="1">
    <citation type="submission" date="2018-11" db="EMBL/GenBank/DDBJ databases">
        <title>Aerococcus sp. SJQ22, whole genome shotgun sequence.</title>
        <authorList>
            <person name="Sun L."/>
            <person name="Gao X."/>
            <person name="Chen W."/>
            <person name="Huang K."/>
        </authorList>
    </citation>
    <scope>NUCLEOTIDE SEQUENCE [LARGE SCALE GENOMIC DNA]</scope>
    <source>
        <strain evidence="2 3">SJQ22</strain>
    </source>
</reference>
<feature type="transmembrane region" description="Helical" evidence="1">
    <location>
        <begin position="259"/>
        <end position="283"/>
    </location>
</feature>
<dbReference type="Proteomes" id="UP000273977">
    <property type="component" value="Unassembled WGS sequence"/>
</dbReference>
<name>A0A3N4GLV0_9LACT</name>
<sequence length="293" mass="31665">MNDKKTSGLSADWFVRVLKGAAVGIGGILPGLSGGVLAVIFGLYDQIINFLANPFKAFWKNIRYFLPVGIGFAIGILIFSIFVEKAFGQYAAIFITLFIGFVIGTLPSLFKTAGEQGRNKTDWIILVVTAIVIFAIMFFGEQAVTQVQPSILAWFFSGALIGLGVIVPGMSPSNFLIYFGLYDKMAAGIAALDFSVIIPLGIGGLLCVLGLAKGAEWAFNHYYSKMYHFILGTVIGSSIALFPTQVFPSFSAEGLATSGLSFTTTLIWCLVALVIGTIFSYQFSKFEETVERD</sequence>
<organism evidence="2 3">
    <name type="scientific">Aerococcus agrisoli</name>
    <dbReference type="NCBI Taxonomy" id="2487350"/>
    <lineage>
        <taxon>Bacteria</taxon>
        <taxon>Bacillati</taxon>
        <taxon>Bacillota</taxon>
        <taxon>Bacilli</taxon>
        <taxon>Lactobacillales</taxon>
        <taxon>Aerococcaceae</taxon>
        <taxon>Aerococcus</taxon>
    </lineage>
</organism>
<feature type="transmembrane region" description="Helical" evidence="1">
    <location>
        <begin position="64"/>
        <end position="83"/>
    </location>
</feature>
<comment type="caution">
    <text evidence="2">The sequence shown here is derived from an EMBL/GenBank/DDBJ whole genome shotgun (WGS) entry which is preliminary data.</text>
</comment>
<protein>
    <submittedName>
        <fullName evidence="2">DUF368 domain-containing protein</fullName>
    </submittedName>
</protein>
<keyword evidence="1" id="KW-0812">Transmembrane</keyword>
<dbReference type="Pfam" id="PF04018">
    <property type="entry name" value="VCA0040-like"/>
    <property type="match status" value="1"/>
</dbReference>
<feature type="transmembrane region" description="Helical" evidence="1">
    <location>
        <begin position="190"/>
        <end position="214"/>
    </location>
</feature>
<accession>A0A3N4GLV0</accession>
<keyword evidence="1" id="KW-1133">Transmembrane helix</keyword>
<feature type="transmembrane region" description="Helical" evidence="1">
    <location>
        <begin position="90"/>
        <end position="110"/>
    </location>
</feature>
<dbReference type="OrthoDB" id="9793746at2"/>
<dbReference type="EMBL" id="RKMG01000019">
    <property type="protein sequence ID" value="RPA59570.1"/>
    <property type="molecule type" value="Genomic_DNA"/>
</dbReference>
<dbReference type="PANTHER" id="PTHR37308">
    <property type="entry name" value="INTEGRAL MEMBRANE PROTEIN"/>
    <property type="match status" value="1"/>
</dbReference>
<dbReference type="PANTHER" id="PTHR37308:SF1">
    <property type="entry name" value="POLYPRENYL-PHOSPHATE TRANSPORTER"/>
    <property type="match status" value="1"/>
</dbReference>
<feature type="transmembrane region" description="Helical" evidence="1">
    <location>
        <begin position="226"/>
        <end position="247"/>
    </location>
</feature>
<dbReference type="RefSeq" id="WP_123780423.1">
    <property type="nucleotide sequence ID" value="NZ_RKMG01000019.1"/>
</dbReference>
<evidence type="ECO:0000313" key="3">
    <source>
        <dbReference type="Proteomes" id="UP000273977"/>
    </source>
</evidence>
<dbReference type="AlphaFoldDB" id="A0A3N4GLV0"/>
<evidence type="ECO:0000256" key="1">
    <source>
        <dbReference type="SAM" id="Phobius"/>
    </source>
</evidence>
<feature type="transmembrane region" description="Helical" evidence="1">
    <location>
        <begin position="21"/>
        <end position="44"/>
    </location>
</feature>
<evidence type="ECO:0000313" key="2">
    <source>
        <dbReference type="EMBL" id="RPA59570.1"/>
    </source>
</evidence>